<dbReference type="EMBL" id="CP034951">
    <property type="protein sequence ID" value="QAA80828.1"/>
    <property type="molecule type" value="Genomic_DNA"/>
</dbReference>
<evidence type="ECO:0000313" key="1">
    <source>
        <dbReference type="EMBL" id="QAA80828.1"/>
    </source>
</evidence>
<dbReference type="KEGG" id="aev:EI546_03380"/>
<accession>A0A410G0M7</accession>
<dbReference type="InterPro" id="IPR036278">
    <property type="entry name" value="Sialidase_sf"/>
</dbReference>
<dbReference type="SUPFAM" id="SSF50939">
    <property type="entry name" value="Sialidases"/>
    <property type="match status" value="1"/>
</dbReference>
<gene>
    <name evidence="1" type="ORF">EI546_03380</name>
</gene>
<dbReference type="AlphaFoldDB" id="A0A410G0M7"/>
<protein>
    <submittedName>
        <fullName evidence="1">Uncharacterized protein</fullName>
    </submittedName>
</protein>
<reference evidence="1 2" key="1">
    <citation type="submission" date="2019-01" db="EMBL/GenBank/DDBJ databases">
        <title>Complete genome sequencing of Aequorivita sp. H23M31.</title>
        <authorList>
            <person name="Bae J.-W."/>
        </authorList>
    </citation>
    <scope>NUCLEOTIDE SEQUENCE [LARGE SCALE GENOMIC DNA]</scope>
    <source>
        <strain evidence="1 2">H23M31</strain>
    </source>
</reference>
<keyword evidence="2" id="KW-1185">Reference proteome</keyword>
<proteinExistence type="predicted"/>
<evidence type="ECO:0000313" key="2">
    <source>
        <dbReference type="Proteomes" id="UP000285517"/>
    </source>
</evidence>
<dbReference type="RefSeq" id="WP_128249223.1">
    <property type="nucleotide sequence ID" value="NZ_CP034951.1"/>
</dbReference>
<sequence>MSKIFKYKGRLTLLSIVVITLFCTLPIKAQPGWQDFTQRYSYTILDKNGKAISFKGNKDYSIMVDSELYRSPNVPQDSLKPATQNSFAFENQIRINDFSLVISINSNYETQKQLEIKIIHKKDTMYIYQSSGTGSFWIKDFQGKPTEPSPDFTFRFIGGHYFFPSWTKNLLDNIPQTKGNVKIKNIDQRHFIIPKKVYDSVFYFSRKYDMEQKHKEEAENLVVKNFMKGYFSLERGIQPTTFDRSVQPFNKPRWSSWGNSYFSTKDKNEYLGIVDFSYDTLNWSGGRGMIVRFDRKKNQMKIWSPTEKLMYSSTALLYKDTFNDVYYNRSIIRDSNCKELIYKCDFVNKFYRSTDEGKMWKEDKKLTQLYQKQEFRKLEFLDKNHALIFKLDKIRPENKKYDIQQGTYYLLKDFRIIDSLKTPKDLHYNDNYNRYQYSIKNDTILLGSWTYDPHYTIGKTKYFQPILTKVGNQWKFQVIEKTYSRIQPKTDLSVINFRNFKILNNLLFLNNENGSLDFSTDLSELHKKELIFERGNQIYLIGLGIGTLLSFDGGSTWYVYPLPLEKDSRYDLLEINEQGVITHLKNSWRKNGYEFNKVFSQFLEWENN</sequence>
<dbReference type="OrthoDB" id="1272306at2"/>
<name>A0A410G0M7_9FLAO</name>
<dbReference type="Proteomes" id="UP000285517">
    <property type="component" value="Chromosome"/>
</dbReference>
<organism evidence="1 2">
    <name type="scientific">Aequorivita ciconiae</name>
    <dbReference type="NCBI Taxonomy" id="2494375"/>
    <lineage>
        <taxon>Bacteria</taxon>
        <taxon>Pseudomonadati</taxon>
        <taxon>Bacteroidota</taxon>
        <taxon>Flavobacteriia</taxon>
        <taxon>Flavobacteriales</taxon>
        <taxon>Flavobacteriaceae</taxon>
        <taxon>Aequorivita</taxon>
    </lineage>
</organism>